<name>A0ABV7YX42_9BACT</name>
<keyword evidence="1" id="KW-0732">Signal</keyword>
<evidence type="ECO:0000313" key="2">
    <source>
        <dbReference type="EMBL" id="MFC3810895.1"/>
    </source>
</evidence>
<reference evidence="3" key="1">
    <citation type="journal article" date="2019" name="Int. J. Syst. Evol. Microbiol.">
        <title>The Global Catalogue of Microorganisms (GCM) 10K type strain sequencing project: providing services to taxonomists for standard genome sequencing and annotation.</title>
        <authorList>
            <consortium name="The Broad Institute Genomics Platform"/>
            <consortium name="The Broad Institute Genome Sequencing Center for Infectious Disease"/>
            <person name="Wu L."/>
            <person name="Ma J."/>
        </authorList>
    </citation>
    <scope>NUCLEOTIDE SEQUENCE [LARGE SCALE GENOMIC DNA]</scope>
    <source>
        <strain evidence="3">CECT 7956</strain>
    </source>
</reference>
<dbReference type="RefSeq" id="WP_379837405.1">
    <property type="nucleotide sequence ID" value="NZ_JBHRYQ010000001.1"/>
</dbReference>
<dbReference type="InterPro" id="IPR021953">
    <property type="entry name" value="DUF3570"/>
</dbReference>
<comment type="caution">
    <text evidence="2">The sequence shown here is derived from an EMBL/GenBank/DDBJ whole genome shotgun (WGS) entry which is preliminary data.</text>
</comment>
<evidence type="ECO:0000313" key="3">
    <source>
        <dbReference type="Proteomes" id="UP001595616"/>
    </source>
</evidence>
<dbReference type="Proteomes" id="UP001595616">
    <property type="component" value="Unassembled WGS sequence"/>
</dbReference>
<dbReference type="Pfam" id="PF12094">
    <property type="entry name" value="DUF3570"/>
    <property type="match status" value="1"/>
</dbReference>
<proteinExistence type="predicted"/>
<organism evidence="2 3">
    <name type="scientific">Lacihabitans lacunae</name>
    <dbReference type="NCBI Taxonomy" id="1028214"/>
    <lineage>
        <taxon>Bacteria</taxon>
        <taxon>Pseudomonadati</taxon>
        <taxon>Bacteroidota</taxon>
        <taxon>Cytophagia</taxon>
        <taxon>Cytophagales</taxon>
        <taxon>Leadbetterellaceae</taxon>
        <taxon>Lacihabitans</taxon>
    </lineage>
</organism>
<keyword evidence="3" id="KW-1185">Reference proteome</keyword>
<accession>A0ABV7YX42</accession>
<gene>
    <name evidence="2" type="ORF">ACFOOI_09545</name>
</gene>
<feature type="signal peptide" evidence="1">
    <location>
        <begin position="1"/>
        <end position="20"/>
    </location>
</feature>
<sequence length="408" mass="46196">MKKILISVGIYCMAWSAAQAQFRIGTKAAREDSTSSGFRTLQLDEVNFVSSYYQQNGNHSAVTGGIGTEKLYDIAQGIDLKLSYKDKAQRINSLVFDAAMDYYSSASSDKIDPRSVSSASMSDLHFYPSLSWSRKDDKTHSQIGAGVAYSTEWDYQSYGGNVNYSKSSKDNNTELTLRAGAFFDTWMAILPYEVRPAGYGSGAEGDQNVDFKPRNSYNLSVGLSHVMTKRLQMMLMVEPAYQEGLLSTPFHRVYFTDNTMKIEKLPGQRMKLPMSIRANYFLGDKFIIRSFYRFYVDDWGMKAHTASIEIPYKINSFLSVTPHIRYNTQTAVKYFADYQKHILSQTYYTSDFDISAFSSSFYGAGLRIAPPGGILGNRWWNTMEIRYGHYTRTNGMVANIITLSTKFK</sequence>
<dbReference type="EMBL" id="JBHRYQ010000001">
    <property type="protein sequence ID" value="MFC3810895.1"/>
    <property type="molecule type" value="Genomic_DNA"/>
</dbReference>
<protein>
    <submittedName>
        <fullName evidence="2">DUF3570 domain-containing protein</fullName>
    </submittedName>
</protein>
<feature type="chain" id="PRO_5045691541" evidence="1">
    <location>
        <begin position="21"/>
        <end position="408"/>
    </location>
</feature>
<evidence type="ECO:0000256" key="1">
    <source>
        <dbReference type="SAM" id="SignalP"/>
    </source>
</evidence>